<name>N0B950_9HYPH</name>
<gene>
    <name evidence="2" type="ORF">HYPDE_24448</name>
</gene>
<dbReference type="Proteomes" id="UP000005952">
    <property type="component" value="Chromosome"/>
</dbReference>
<evidence type="ECO:0000256" key="1">
    <source>
        <dbReference type="SAM" id="Phobius"/>
    </source>
</evidence>
<evidence type="ECO:0000313" key="2">
    <source>
        <dbReference type="EMBL" id="AGK56575.1"/>
    </source>
</evidence>
<keyword evidence="1" id="KW-1133">Transmembrane helix</keyword>
<keyword evidence="3" id="KW-1185">Reference proteome</keyword>
<dbReference type="HOGENOM" id="CLU_1945843_0_0_5"/>
<dbReference type="STRING" id="670307.HYPDE_24448"/>
<dbReference type="AlphaFoldDB" id="N0B950"/>
<reference evidence="2 3" key="1">
    <citation type="journal article" date="2013" name="Genome Announc.">
        <title>Genome sequences for three denitrifying bacterial strains isolated from a uranium- and nitrate-contaminated subsurface environment.</title>
        <authorList>
            <person name="Venkatramanan R."/>
            <person name="Prakash O."/>
            <person name="Woyke T."/>
            <person name="Chain P."/>
            <person name="Goodwin L.A."/>
            <person name="Watson D."/>
            <person name="Brooks S."/>
            <person name="Kostka J.E."/>
            <person name="Green S.J."/>
        </authorList>
    </citation>
    <scope>NUCLEOTIDE SEQUENCE [LARGE SCALE GENOMIC DNA]</scope>
    <source>
        <strain evidence="2 3">1NES1</strain>
    </source>
</reference>
<keyword evidence="1" id="KW-0812">Transmembrane</keyword>
<feature type="transmembrane region" description="Helical" evidence="1">
    <location>
        <begin position="101"/>
        <end position="126"/>
    </location>
</feature>
<sequence length="129" mass="13695">MLLREFAPAPYRPGDPSDAGSELTGKMHLLPVASPWAPMPGAQSCSKRELDVIGYLGASERTPMKIDPFVVMILFVAALPTVAISMRSASGWRAGVVFAAFYPALVIVVGVLMIATFVTLAAFGLIDLD</sequence>
<evidence type="ECO:0000313" key="3">
    <source>
        <dbReference type="Proteomes" id="UP000005952"/>
    </source>
</evidence>
<proteinExistence type="predicted"/>
<protein>
    <submittedName>
        <fullName evidence="2">Uncharacterized protein</fullName>
    </submittedName>
</protein>
<keyword evidence="1" id="KW-0472">Membrane</keyword>
<accession>N0B950</accession>
<dbReference type="EMBL" id="CP005587">
    <property type="protein sequence ID" value="AGK56575.1"/>
    <property type="molecule type" value="Genomic_DNA"/>
</dbReference>
<dbReference type="KEGG" id="hdt:HYPDE_24448"/>
<feature type="transmembrane region" description="Helical" evidence="1">
    <location>
        <begin position="69"/>
        <end position="89"/>
    </location>
</feature>
<organism evidence="2 3">
    <name type="scientific">Hyphomicrobium denitrificans 1NES1</name>
    <dbReference type="NCBI Taxonomy" id="670307"/>
    <lineage>
        <taxon>Bacteria</taxon>
        <taxon>Pseudomonadati</taxon>
        <taxon>Pseudomonadota</taxon>
        <taxon>Alphaproteobacteria</taxon>
        <taxon>Hyphomicrobiales</taxon>
        <taxon>Hyphomicrobiaceae</taxon>
        <taxon>Hyphomicrobium</taxon>
    </lineage>
</organism>